<accession>H1VQV3</accession>
<reference evidence="2" key="1">
    <citation type="journal article" date="2012" name="Nat. Genet.">
        <title>Lifestyle transitions in plant pathogenic Colletotrichum fungi deciphered by genome and transcriptome analyses.</title>
        <authorList>
            <person name="O'Connell R.J."/>
            <person name="Thon M.R."/>
            <person name="Hacquard S."/>
            <person name="Amyotte S.G."/>
            <person name="Kleemann J."/>
            <person name="Torres M.F."/>
            <person name="Damm U."/>
            <person name="Buiate E.A."/>
            <person name="Epstein L."/>
            <person name="Alkan N."/>
            <person name="Altmueller J."/>
            <person name="Alvarado-Balderrama L."/>
            <person name="Bauser C.A."/>
            <person name="Becker C."/>
            <person name="Birren B.W."/>
            <person name="Chen Z."/>
            <person name="Choi J."/>
            <person name="Crouch J.A."/>
            <person name="Duvick J.P."/>
            <person name="Farman M.A."/>
            <person name="Gan P."/>
            <person name="Heiman D."/>
            <person name="Henrissat B."/>
            <person name="Howard R.J."/>
            <person name="Kabbage M."/>
            <person name="Koch C."/>
            <person name="Kracher B."/>
            <person name="Kubo Y."/>
            <person name="Law A.D."/>
            <person name="Lebrun M.-H."/>
            <person name="Lee Y.-H."/>
            <person name="Miyara I."/>
            <person name="Moore N."/>
            <person name="Neumann U."/>
            <person name="Nordstroem K."/>
            <person name="Panaccione D.G."/>
            <person name="Panstruga R."/>
            <person name="Place M."/>
            <person name="Proctor R.H."/>
            <person name="Prusky D."/>
            <person name="Rech G."/>
            <person name="Reinhardt R."/>
            <person name="Rollins J.A."/>
            <person name="Rounsley S."/>
            <person name="Schardl C.L."/>
            <person name="Schwartz D.C."/>
            <person name="Shenoy N."/>
            <person name="Shirasu K."/>
            <person name="Sikhakolli U.R."/>
            <person name="Stueber K."/>
            <person name="Sukno S.A."/>
            <person name="Sweigard J.A."/>
            <person name="Takano Y."/>
            <person name="Takahara H."/>
            <person name="Trail F."/>
            <person name="van der Does H.C."/>
            <person name="Voll L.M."/>
            <person name="Will I."/>
            <person name="Young S."/>
            <person name="Zeng Q."/>
            <person name="Zhang J."/>
            <person name="Zhou S."/>
            <person name="Dickman M.B."/>
            <person name="Schulze-Lefert P."/>
            <person name="Ver Loren van Themaat E."/>
            <person name="Ma L.-J."/>
            <person name="Vaillancourt L.J."/>
        </authorList>
    </citation>
    <scope>NUCLEOTIDE SEQUENCE [LARGE SCALE GENOMIC DNA]</scope>
    <source>
        <strain evidence="2">IMI 349063</strain>
    </source>
</reference>
<dbReference type="HOGENOM" id="CLU_2612444_0_0_1"/>
<gene>
    <name evidence="1" type="ORF">CH063_02875</name>
</gene>
<organism evidence="1 2">
    <name type="scientific">Colletotrichum higginsianum (strain IMI 349063)</name>
    <name type="common">Crucifer anthracnose fungus</name>
    <dbReference type="NCBI Taxonomy" id="759273"/>
    <lineage>
        <taxon>Eukaryota</taxon>
        <taxon>Fungi</taxon>
        <taxon>Dikarya</taxon>
        <taxon>Ascomycota</taxon>
        <taxon>Pezizomycotina</taxon>
        <taxon>Sordariomycetes</taxon>
        <taxon>Hypocreomycetidae</taxon>
        <taxon>Glomerellales</taxon>
        <taxon>Glomerellaceae</taxon>
        <taxon>Colletotrichum</taxon>
        <taxon>Colletotrichum destructivum species complex</taxon>
    </lineage>
</organism>
<proteinExistence type="predicted"/>
<evidence type="ECO:0000313" key="2">
    <source>
        <dbReference type="Proteomes" id="UP000007174"/>
    </source>
</evidence>
<feature type="non-terminal residue" evidence="1">
    <location>
        <position position="79"/>
    </location>
</feature>
<evidence type="ECO:0000313" key="1">
    <source>
        <dbReference type="EMBL" id="CCF42609.1"/>
    </source>
</evidence>
<name>H1VQV3_COLHI</name>
<dbReference type="Proteomes" id="UP000007174">
    <property type="component" value="Unassembled WGS sequence"/>
</dbReference>
<dbReference type="AlphaFoldDB" id="H1VQV3"/>
<sequence length="79" mass="8749">MTDTGAWSPRTAILTIRTSSLCPFFRFCLSLVHSCRDSTSAHSLYARLFSCPSGYCTKRLNSSYGVLAPGSLRRPRCLV</sequence>
<protein>
    <submittedName>
        <fullName evidence="1">Uncharacterized protein</fullName>
    </submittedName>
</protein>
<dbReference type="EMBL" id="CACQ02005512">
    <property type="protein sequence ID" value="CCF42609.1"/>
    <property type="molecule type" value="Genomic_DNA"/>
</dbReference>